<dbReference type="AlphaFoldDB" id="A0A6A4L0N9"/>
<dbReference type="CDD" id="cd06222">
    <property type="entry name" value="RNase_H_like"/>
    <property type="match status" value="1"/>
</dbReference>
<feature type="non-terminal residue" evidence="2">
    <location>
        <position position="1"/>
    </location>
</feature>
<gene>
    <name evidence="2" type="ORF">C3L33_17012</name>
</gene>
<dbReference type="Proteomes" id="UP000428333">
    <property type="component" value="Linkage Group LG10"/>
</dbReference>
<protein>
    <recommendedName>
        <fullName evidence="1">RNase H type-1 domain-containing protein</fullName>
    </recommendedName>
</protein>
<dbReference type="SUPFAM" id="SSF53098">
    <property type="entry name" value="Ribonuclease H-like"/>
    <property type="match status" value="1"/>
</dbReference>
<dbReference type="InterPro" id="IPR036397">
    <property type="entry name" value="RNaseH_sf"/>
</dbReference>
<organism evidence="2 3">
    <name type="scientific">Rhododendron williamsianum</name>
    <dbReference type="NCBI Taxonomy" id="262921"/>
    <lineage>
        <taxon>Eukaryota</taxon>
        <taxon>Viridiplantae</taxon>
        <taxon>Streptophyta</taxon>
        <taxon>Embryophyta</taxon>
        <taxon>Tracheophyta</taxon>
        <taxon>Spermatophyta</taxon>
        <taxon>Magnoliopsida</taxon>
        <taxon>eudicotyledons</taxon>
        <taxon>Gunneridae</taxon>
        <taxon>Pentapetalae</taxon>
        <taxon>asterids</taxon>
        <taxon>Ericales</taxon>
        <taxon>Ericaceae</taxon>
        <taxon>Ericoideae</taxon>
        <taxon>Rhodoreae</taxon>
        <taxon>Rhododendron</taxon>
    </lineage>
</organism>
<dbReference type="PANTHER" id="PTHR47723">
    <property type="entry name" value="OS05G0353850 PROTEIN"/>
    <property type="match status" value="1"/>
</dbReference>
<dbReference type="InterPro" id="IPR044730">
    <property type="entry name" value="RNase_H-like_dom_plant"/>
</dbReference>
<evidence type="ECO:0000259" key="1">
    <source>
        <dbReference type="Pfam" id="PF13456"/>
    </source>
</evidence>
<dbReference type="InterPro" id="IPR012337">
    <property type="entry name" value="RNaseH-like_sf"/>
</dbReference>
<sequence length="132" mass="15014">MGFYGRVLRDCSNPEQAEIWGIYNGLKIIQEEKFREVEIEIKSDSEQAINHLTNKIRKMSAINDIIEECKGMLEITGCSLNHTPRKGNKVADALAELGRDREETDLVRLITLPNEIKSLLDVDARSASSYYQ</sequence>
<dbReference type="Pfam" id="PF13456">
    <property type="entry name" value="RVT_3"/>
    <property type="match status" value="1"/>
</dbReference>
<dbReference type="GO" id="GO:0003676">
    <property type="term" value="F:nucleic acid binding"/>
    <property type="evidence" value="ECO:0007669"/>
    <property type="project" value="InterPro"/>
</dbReference>
<dbReference type="OrthoDB" id="1741277at2759"/>
<dbReference type="EMBL" id="QEFC01002726">
    <property type="protein sequence ID" value="KAE9451072.1"/>
    <property type="molecule type" value="Genomic_DNA"/>
</dbReference>
<evidence type="ECO:0000313" key="2">
    <source>
        <dbReference type="EMBL" id="KAE9451072.1"/>
    </source>
</evidence>
<dbReference type="PANTHER" id="PTHR47723:SF19">
    <property type="entry name" value="POLYNUCLEOTIDYL TRANSFERASE, RIBONUCLEASE H-LIKE SUPERFAMILY PROTEIN"/>
    <property type="match status" value="1"/>
</dbReference>
<evidence type="ECO:0000313" key="3">
    <source>
        <dbReference type="Proteomes" id="UP000428333"/>
    </source>
</evidence>
<dbReference type="InterPro" id="IPR053151">
    <property type="entry name" value="RNase_H-like"/>
</dbReference>
<feature type="domain" description="RNase H type-1" evidence="1">
    <location>
        <begin position="6"/>
        <end position="96"/>
    </location>
</feature>
<name>A0A6A4L0N9_9ERIC</name>
<dbReference type="InterPro" id="IPR002156">
    <property type="entry name" value="RNaseH_domain"/>
</dbReference>
<comment type="caution">
    <text evidence="2">The sequence shown here is derived from an EMBL/GenBank/DDBJ whole genome shotgun (WGS) entry which is preliminary data.</text>
</comment>
<accession>A0A6A4L0N9</accession>
<keyword evidence="3" id="KW-1185">Reference proteome</keyword>
<reference evidence="2 3" key="1">
    <citation type="journal article" date="2019" name="Genome Biol. Evol.">
        <title>The Rhododendron genome and chromosomal organization provide insight into shared whole-genome duplications across the heath family (Ericaceae).</title>
        <authorList>
            <person name="Soza V.L."/>
            <person name="Lindsley D."/>
            <person name="Waalkes A."/>
            <person name="Ramage E."/>
            <person name="Patwardhan R.P."/>
            <person name="Burton J.N."/>
            <person name="Adey A."/>
            <person name="Kumar A."/>
            <person name="Qiu R."/>
            <person name="Shendure J."/>
            <person name="Hall B."/>
        </authorList>
    </citation>
    <scope>NUCLEOTIDE SEQUENCE [LARGE SCALE GENOMIC DNA]</scope>
    <source>
        <strain evidence="2">RSF 1966-606</strain>
    </source>
</reference>
<proteinExistence type="predicted"/>
<dbReference type="GO" id="GO:0004523">
    <property type="term" value="F:RNA-DNA hybrid ribonuclease activity"/>
    <property type="evidence" value="ECO:0007669"/>
    <property type="project" value="InterPro"/>
</dbReference>
<dbReference type="Gene3D" id="3.30.420.10">
    <property type="entry name" value="Ribonuclease H-like superfamily/Ribonuclease H"/>
    <property type="match status" value="1"/>
</dbReference>